<reference evidence="2" key="1">
    <citation type="submission" date="2022-11" db="UniProtKB">
        <authorList>
            <consortium name="WormBaseParasite"/>
        </authorList>
    </citation>
    <scope>IDENTIFICATION</scope>
</reference>
<organism evidence="1 2">
    <name type="scientific">Panagrolaimus sp. PS1159</name>
    <dbReference type="NCBI Taxonomy" id="55785"/>
    <lineage>
        <taxon>Eukaryota</taxon>
        <taxon>Metazoa</taxon>
        <taxon>Ecdysozoa</taxon>
        <taxon>Nematoda</taxon>
        <taxon>Chromadorea</taxon>
        <taxon>Rhabditida</taxon>
        <taxon>Tylenchina</taxon>
        <taxon>Panagrolaimomorpha</taxon>
        <taxon>Panagrolaimoidea</taxon>
        <taxon>Panagrolaimidae</taxon>
        <taxon>Panagrolaimus</taxon>
    </lineage>
</organism>
<name>A0AC35FN79_9BILA</name>
<protein>
    <submittedName>
        <fullName evidence="2">Uncharacterized protein</fullName>
    </submittedName>
</protein>
<sequence>MYLFRNDIGLLKFKLQRGAVKLKEVSTDSSSPVYDLIIETSNFLFDTVGYDLQIRIRCIKNTKDSSEKGGVISEEEEEYYESYAQKILDFCRNQRNEVVTCEFLEEIEEEAFQAEAFNIPNITTQKVFKQKITDLRTIIDLICNPHTGSYSNVLPSNTRLYLRVNSYLSKIWQVKVPRIAEMNKYAKNYTNVHTIQWNKVNLSKLDFKDIQFNFIEVLEFENMRIYNDSLILHPFFQQFDFKNLKKLKLTCCYITNITDELINLLPSTLIKLDLHQNDISEISSLISKFVSLEELDISENENLKNSGIPWKFLPSNIIVLRLLKTNISEIPDTIPYLEKIKEIYVGSEDFNGIAYNKVGPDLEVIKIEKGSIFDECKIPRNCNLRNLIIQDTALDENSIADLQNAFSSLSLKNPPNDIGMPSQALVLKRILPFLKTLKWASLPPLLTHLTLDNNGDIIADLWSNIPVHIPELYLNGNNLKILPCCLKILTYLQHLHVAYCNLSHICFSLFADNIHLFANRTLNILSNNDLESLPFVPLKIHQPAKKKDAITQKHGTETLQIITDNKKLFAIKFPMESKMPKYTFATAQKHHFFDNKCYCCAECGRRTDEPIVEQVMAMDCGIYFFENNGKKSIYHAAGNWNGNIRTRSCASCLVKIKNLIKDALNEKKSKIDDLDVVPLNVQHDKQSLPYNTVNEGPQDNDPILQYQIPMASTIESYNPLNPILLPYQYQVPMTSYDPLNPDQQNYLESNGQSLRYNSVNENPQGLTYQVPTASILESHDISNPDQYNYPENNRLRYNSVNEDPQGNNSTMPYQVSTASILESHDISNPAQYNYSENNVQSMPYIAMNENLQGNNPDLHYHYQLPMASTMELYDPINTTLLPYQYQEPGACTMASYDPLNHDQYTFGGNIEQSLHQNNANEDPQGNIPILQYQYQVPMSSTMEPYNTLNTMCQEYQFFNNPSLTTFETPQPCVILPAENTNIPEFTPPHYTRPYYMP</sequence>
<accession>A0AC35FN79</accession>
<dbReference type="Proteomes" id="UP000887580">
    <property type="component" value="Unplaced"/>
</dbReference>
<evidence type="ECO:0000313" key="1">
    <source>
        <dbReference type="Proteomes" id="UP000887580"/>
    </source>
</evidence>
<dbReference type="WBParaSite" id="PS1159_v2.g19205.t1">
    <property type="protein sequence ID" value="PS1159_v2.g19205.t1"/>
    <property type="gene ID" value="PS1159_v2.g19205"/>
</dbReference>
<evidence type="ECO:0000313" key="2">
    <source>
        <dbReference type="WBParaSite" id="PS1159_v2.g19205.t1"/>
    </source>
</evidence>
<proteinExistence type="predicted"/>